<evidence type="ECO:0008006" key="9">
    <source>
        <dbReference type="Google" id="ProtNLM"/>
    </source>
</evidence>
<evidence type="ECO:0000256" key="6">
    <source>
        <dbReference type="SAM" id="Phobius"/>
    </source>
</evidence>
<keyword evidence="8" id="KW-1185">Reference proteome</keyword>
<dbReference type="InterPro" id="IPR005171">
    <property type="entry name" value="Cyt_c_oxidase_su4_prok"/>
</dbReference>
<comment type="caution">
    <text evidence="7">The sequence shown here is derived from an EMBL/GenBank/DDBJ whole genome shotgun (WGS) entry which is preliminary data.</text>
</comment>
<evidence type="ECO:0000313" key="8">
    <source>
        <dbReference type="Proteomes" id="UP000248553"/>
    </source>
</evidence>
<dbReference type="OrthoDB" id="981917at2"/>
<dbReference type="RefSeq" id="WP_111479329.1">
    <property type="nucleotide sequence ID" value="NZ_QHKM01000005.1"/>
</dbReference>
<dbReference type="EMBL" id="QHKM01000005">
    <property type="protein sequence ID" value="RAK65244.1"/>
    <property type="molecule type" value="Genomic_DNA"/>
</dbReference>
<name>A0A328BH75_9BACT</name>
<dbReference type="GO" id="GO:0005886">
    <property type="term" value="C:plasma membrane"/>
    <property type="evidence" value="ECO:0007669"/>
    <property type="project" value="UniProtKB-SubCell"/>
</dbReference>
<reference evidence="8" key="1">
    <citation type="submission" date="2018-05" db="EMBL/GenBank/DDBJ databases">
        <authorList>
            <person name="Nie L."/>
        </authorList>
    </citation>
    <scope>NUCLEOTIDE SEQUENCE [LARGE SCALE GENOMIC DNA]</scope>
    <source>
        <strain evidence="8">NL</strain>
    </source>
</reference>
<keyword evidence="5 6" id="KW-0472">Membrane</keyword>
<keyword evidence="3 6" id="KW-0812">Transmembrane</keyword>
<feature type="transmembrane region" description="Helical" evidence="6">
    <location>
        <begin position="52"/>
        <end position="70"/>
    </location>
</feature>
<evidence type="ECO:0000256" key="3">
    <source>
        <dbReference type="ARBA" id="ARBA00022692"/>
    </source>
</evidence>
<gene>
    <name evidence="7" type="ORF">DLM85_17065</name>
</gene>
<keyword evidence="4 6" id="KW-1133">Transmembrane helix</keyword>
<feature type="transmembrane region" description="Helical" evidence="6">
    <location>
        <begin position="29"/>
        <end position="46"/>
    </location>
</feature>
<dbReference type="Proteomes" id="UP000248553">
    <property type="component" value="Unassembled WGS sequence"/>
</dbReference>
<evidence type="ECO:0000256" key="4">
    <source>
        <dbReference type="ARBA" id="ARBA00022989"/>
    </source>
</evidence>
<keyword evidence="2" id="KW-1003">Cell membrane</keyword>
<evidence type="ECO:0000256" key="5">
    <source>
        <dbReference type="ARBA" id="ARBA00023136"/>
    </source>
</evidence>
<evidence type="ECO:0000313" key="7">
    <source>
        <dbReference type="EMBL" id="RAK65244.1"/>
    </source>
</evidence>
<accession>A0A328BH75</accession>
<evidence type="ECO:0000256" key="1">
    <source>
        <dbReference type="ARBA" id="ARBA00004651"/>
    </source>
</evidence>
<sequence length="116" mass="12763">MAHHAPEHEYTADGHAVHGKANVKPILKALAWIVGITAFEFLLAFTMDASTLRNSIFIILTIFKAFFIVAEFMHLRHETKGLIWSILVPMALLVWLLVALITEGSAVGEAIFGAAH</sequence>
<feature type="transmembrane region" description="Helical" evidence="6">
    <location>
        <begin position="82"/>
        <end position="102"/>
    </location>
</feature>
<evidence type="ECO:0000256" key="2">
    <source>
        <dbReference type="ARBA" id="ARBA00022475"/>
    </source>
</evidence>
<comment type="subcellular location">
    <subcellularLocation>
        <location evidence="1">Cell membrane</location>
        <topology evidence="1">Multi-pass membrane protein</topology>
    </subcellularLocation>
</comment>
<dbReference type="AlphaFoldDB" id="A0A328BH75"/>
<proteinExistence type="predicted"/>
<dbReference type="Pfam" id="PF03626">
    <property type="entry name" value="COX4_pro"/>
    <property type="match status" value="1"/>
</dbReference>
<organism evidence="7 8">
    <name type="scientific">Hymenobacter edaphi</name>
    <dbReference type="NCBI Taxonomy" id="2211146"/>
    <lineage>
        <taxon>Bacteria</taxon>
        <taxon>Pseudomonadati</taxon>
        <taxon>Bacteroidota</taxon>
        <taxon>Cytophagia</taxon>
        <taxon>Cytophagales</taxon>
        <taxon>Hymenobacteraceae</taxon>
        <taxon>Hymenobacter</taxon>
    </lineage>
</organism>
<protein>
    <recommendedName>
        <fullName evidence="9">Cytochrome C oxidase subunit IV</fullName>
    </recommendedName>
</protein>